<dbReference type="OrthoDB" id="5914444at2759"/>
<keyword evidence="11" id="KW-0413">Isomerase</keyword>
<dbReference type="InterPro" id="IPR010598">
    <property type="entry name" value="C5-epim_C"/>
</dbReference>
<keyword evidence="9" id="KW-1133">Transmembrane helix</keyword>
<sequence>MKHSSPRHMTPSPAMRWFNPRLFSRLPVFLVLLVISNFVTYHLVCVNRGGEGGAIKLRSKADQQRSQETEVESLQRPSLGQSLRFRGQVNEEKPRHPSNNLIKSDLHSSGIHYQEIECLINNDYTIQGRREGQEVYLPFSFIEKYFEVYGKIAEYDGYDRFEWQHSVARVYQQAPYRPEGEFMSFGHYNVEPRERVKMISGVEGVPISIQWGVQGYFYAIQVSQFGLSHYSKNLTAKEPKVKVFENGEEGDVERWNLADRASRISALYDDDARSNVIEFQTSETLSLGQGATLPLTNRRLFVLSFDLILMGNATITVTVQDEKDKTHSIHYMAMDDKVVHKGSHIYYGIGPSRHWRRITRDLLIDYQKGLGQTNKKYVTNIQTVLAKVLKFTVHGSGRIDNVTLSSSSHMAQFFDAANWLLKNQDSQGGWPVMVERFLGTGFQTLSPGWYSAMAQGQAISTLIRAYYKTKDRSYLDACLRATKLYKMPSSEGGVKAILFDKYTWYEEYPTTPSSYVLNGFIYSLIGLYDLVKIASPEEGREAAQLFEDGMRSLRKFLLLFDGGTGTIYDLRHVTLGRAPNLARWDYHATHIAQLQLLTSIDSDPIFKTTLDRWLGYTKGVRAKHN</sequence>
<keyword evidence="7" id="KW-0812">Transmembrane</keyword>
<feature type="domain" description="D-glucuronyl C5-epimerase beta-sandwich" evidence="14">
    <location>
        <begin position="274"/>
        <end position="396"/>
    </location>
</feature>
<proteinExistence type="inferred from homology"/>
<evidence type="ECO:0000256" key="9">
    <source>
        <dbReference type="ARBA" id="ARBA00022989"/>
    </source>
</evidence>
<comment type="pathway">
    <text evidence="4">Glycan metabolism; heparan sulfate biosynthesis.</text>
</comment>
<name>A0A914BRT6_PATMI</name>
<evidence type="ECO:0000259" key="14">
    <source>
        <dbReference type="Pfam" id="PF21174"/>
    </source>
</evidence>
<evidence type="ECO:0000256" key="5">
    <source>
        <dbReference type="ARBA" id="ARBA00005584"/>
    </source>
</evidence>
<dbReference type="Pfam" id="PF21174">
    <property type="entry name" value="Glce_b_sandwich"/>
    <property type="match status" value="1"/>
</dbReference>
<accession>A0A914BRT6</accession>
<evidence type="ECO:0000256" key="6">
    <source>
        <dbReference type="ARBA" id="ARBA00012087"/>
    </source>
</evidence>
<dbReference type="RefSeq" id="XP_038078227.1">
    <property type="nucleotide sequence ID" value="XM_038222299.1"/>
</dbReference>
<protein>
    <recommendedName>
        <fullName evidence="6">heparosan-N-sulfate-glucuronate 5-epimerase</fullName>
        <ecNumber evidence="6">5.1.3.17</ecNumber>
    </recommendedName>
</protein>
<dbReference type="PANTHER" id="PTHR13174:SF3">
    <property type="entry name" value="D-GLUCURONYL C5-EPIMERASE"/>
    <property type="match status" value="1"/>
</dbReference>
<dbReference type="Pfam" id="PF06662">
    <property type="entry name" value="C5-epim_C"/>
    <property type="match status" value="1"/>
</dbReference>
<reference evidence="15" key="1">
    <citation type="submission" date="2022-11" db="UniProtKB">
        <authorList>
            <consortium name="EnsemblMetazoa"/>
        </authorList>
    </citation>
    <scope>IDENTIFICATION</scope>
</reference>
<evidence type="ECO:0000256" key="11">
    <source>
        <dbReference type="ARBA" id="ARBA00023235"/>
    </source>
</evidence>
<dbReference type="InterPro" id="IPR059154">
    <property type="entry name" value="Glce_b_sandwich"/>
</dbReference>
<dbReference type="GO" id="GO:0047464">
    <property type="term" value="F:heparosan-N-sulfate-glucuronate 5-epimerase activity"/>
    <property type="evidence" value="ECO:0007669"/>
    <property type="project" value="UniProtKB-EC"/>
</dbReference>
<dbReference type="InterPro" id="IPR039721">
    <property type="entry name" value="C5-epimerase"/>
</dbReference>
<dbReference type="Proteomes" id="UP000887568">
    <property type="component" value="Unplaced"/>
</dbReference>
<dbReference type="GO" id="GO:0005794">
    <property type="term" value="C:Golgi apparatus"/>
    <property type="evidence" value="ECO:0007669"/>
    <property type="project" value="TreeGrafter"/>
</dbReference>
<evidence type="ECO:0000256" key="4">
    <source>
        <dbReference type="ARBA" id="ARBA00005093"/>
    </source>
</evidence>
<dbReference type="CTD" id="26035"/>
<comment type="similarity">
    <text evidence="5">Belongs to the D-glucuronyl C5-epimerase family.</text>
</comment>
<comment type="catalytic activity">
    <reaction evidence="1">
        <text>[heparosan-N-sulfate](n) = [heparan-N-sulfate](n)</text>
        <dbReference type="Rhea" id="RHEA:20197"/>
        <dbReference type="Rhea" id="RHEA-COMP:9556"/>
        <dbReference type="Rhea" id="RHEA-COMP:9557"/>
        <dbReference type="ChEBI" id="CHEBI:58041"/>
        <dbReference type="ChEBI" id="CHEBI:58287"/>
        <dbReference type="EC" id="5.1.3.17"/>
    </reaction>
</comment>
<evidence type="ECO:0000259" key="13">
    <source>
        <dbReference type="Pfam" id="PF06662"/>
    </source>
</evidence>
<dbReference type="GeneID" id="119745742"/>
<evidence type="ECO:0000313" key="15">
    <source>
        <dbReference type="EnsemblMetazoa" id="XP_038078227.1"/>
    </source>
</evidence>
<evidence type="ECO:0000313" key="16">
    <source>
        <dbReference type="Proteomes" id="UP000887568"/>
    </source>
</evidence>
<evidence type="ECO:0000256" key="12">
    <source>
        <dbReference type="ARBA" id="ARBA00037847"/>
    </source>
</evidence>
<dbReference type="GO" id="GO:0015012">
    <property type="term" value="P:heparan sulfate proteoglycan biosynthetic process"/>
    <property type="evidence" value="ECO:0007669"/>
    <property type="project" value="InterPro"/>
</dbReference>
<keyword evidence="8" id="KW-0735">Signal-anchor</keyword>
<organism evidence="15 16">
    <name type="scientific">Patiria miniata</name>
    <name type="common">Bat star</name>
    <name type="synonym">Asterina miniata</name>
    <dbReference type="NCBI Taxonomy" id="46514"/>
    <lineage>
        <taxon>Eukaryota</taxon>
        <taxon>Metazoa</taxon>
        <taxon>Echinodermata</taxon>
        <taxon>Eleutherozoa</taxon>
        <taxon>Asterozoa</taxon>
        <taxon>Asteroidea</taxon>
        <taxon>Valvatacea</taxon>
        <taxon>Valvatida</taxon>
        <taxon>Asterinidae</taxon>
        <taxon>Patiria</taxon>
    </lineage>
</organism>
<comment type="subcellular location">
    <subcellularLocation>
        <location evidence="12">Endomembrane system</location>
        <topology evidence="12">Single-pass membrane protein</topology>
    </subcellularLocation>
    <subcellularLocation>
        <location evidence="2">Membrane</location>
        <topology evidence="2">Single-pass type II membrane protein</topology>
    </subcellularLocation>
</comment>
<evidence type="ECO:0000256" key="7">
    <source>
        <dbReference type="ARBA" id="ARBA00022692"/>
    </source>
</evidence>
<dbReference type="OMA" id="RGVFMYF"/>
<dbReference type="PANTHER" id="PTHR13174">
    <property type="entry name" value="D-GLUCURONYL C5-EPIMERASE"/>
    <property type="match status" value="1"/>
</dbReference>
<evidence type="ECO:0000256" key="8">
    <source>
        <dbReference type="ARBA" id="ARBA00022968"/>
    </source>
</evidence>
<dbReference type="AlphaFoldDB" id="A0A914BRT6"/>
<comment type="pathway">
    <text evidence="3">Glycan metabolism; heparin biosynthesis.</text>
</comment>
<evidence type="ECO:0000256" key="1">
    <source>
        <dbReference type="ARBA" id="ARBA00000434"/>
    </source>
</evidence>
<keyword evidence="10" id="KW-0472">Membrane</keyword>
<dbReference type="EnsemblMetazoa" id="XM_038222299.1">
    <property type="protein sequence ID" value="XP_038078227.1"/>
    <property type="gene ID" value="LOC119745742"/>
</dbReference>
<evidence type="ECO:0000256" key="3">
    <source>
        <dbReference type="ARBA" id="ARBA00004841"/>
    </source>
</evidence>
<dbReference type="EC" id="5.1.3.17" evidence="6"/>
<feature type="domain" description="D-glucuronyl C5-epimerase C-terminal" evidence="13">
    <location>
        <begin position="424"/>
        <end position="613"/>
    </location>
</feature>
<dbReference type="SUPFAM" id="SSF81853">
    <property type="entry name" value="Family 10 polysaccharide lyase"/>
    <property type="match status" value="1"/>
</dbReference>
<evidence type="ECO:0000256" key="2">
    <source>
        <dbReference type="ARBA" id="ARBA00004606"/>
    </source>
</evidence>
<evidence type="ECO:0000256" key="10">
    <source>
        <dbReference type="ARBA" id="ARBA00023136"/>
    </source>
</evidence>
<keyword evidence="16" id="KW-1185">Reference proteome</keyword>